<feature type="transmembrane region" description="Helical" evidence="1">
    <location>
        <begin position="170"/>
        <end position="187"/>
    </location>
</feature>
<dbReference type="Gene3D" id="1.20.1250.20">
    <property type="entry name" value="MFS general substrate transporter like domains"/>
    <property type="match status" value="1"/>
</dbReference>
<dbReference type="AlphaFoldDB" id="A0A941AG55"/>
<dbReference type="Pfam" id="PF07690">
    <property type="entry name" value="MFS_1"/>
    <property type="match status" value="1"/>
</dbReference>
<feature type="transmembrane region" description="Helical" evidence="1">
    <location>
        <begin position="334"/>
        <end position="355"/>
    </location>
</feature>
<feature type="transmembrane region" description="Helical" evidence="1">
    <location>
        <begin position="208"/>
        <end position="226"/>
    </location>
</feature>
<comment type="caution">
    <text evidence="2">The sequence shown here is derived from an EMBL/GenBank/DDBJ whole genome shotgun (WGS) entry which is preliminary data.</text>
</comment>
<dbReference type="EMBL" id="JAFCNB010000001">
    <property type="protein sequence ID" value="MBP2702550.1"/>
    <property type="molecule type" value="Genomic_DNA"/>
</dbReference>
<gene>
    <name evidence="2" type="ORF">JOL79_01885</name>
</gene>
<reference evidence="2" key="1">
    <citation type="submission" date="2021-02" db="EMBL/GenBank/DDBJ databases">
        <title>Draft genome sequence of Microbispora sp. RL4-1S isolated from rice leaves in Thailand.</title>
        <authorList>
            <person name="Muangham S."/>
            <person name="Duangmal K."/>
        </authorList>
    </citation>
    <scope>NUCLEOTIDE SEQUENCE</scope>
    <source>
        <strain evidence="2">RL4-1S</strain>
    </source>
</reference>
<feature type="transmembrane region" description="Helical" evidence="1">
    <location>
        <begin position="361"/>
        <end position="381"/>
    </location>
</feature>
<proteinExistence type="predicted"/>
<evidence type="ECO:0000313" key="2">
    <source>
        <dbReference type="EMBL" id="MBP2702550.1"/>
    </source>
</evidence>
<feature type="transmembrane region" description="Helical" evidence="1">
    <location>
        <begin position="295"/>
        <end position="313"/>
    </location>
</feature>
<keyword evidence="1" id="KW-1133">Transmembrane helix</keyword>
<accession>A0A941AG55</accession>
<dbReference type="InterPro" id="IPR011701">
    <property type="entry name" value="MFS"/>
</dbReference>
<feature type="transmembrane region" description="Helical" evidence="1">
    <location>
        <begin position="144"/>
        <end position="164"/>
    </location>
</feature>
<dbReference type="PANTHER" id="PTHR23542">
    <property type="match status" value="1"/>
</dbReference>
<keyword evidence="1" id="KW-0472">Membrane</keyword>
<evidence type="ECO:0000256" key="1">
    <source>
        <dbReference type="SAM" id="Phobius"/>
    </source>
</evidence>
<dbReference type="SUPFAM" id="SSF103473">
    <property type="entry name" value="MFS general substrate transporter"/>
    <property type="match status" value="1"/>
</dbReference>
<dbReference type="InterPro" id="IPR036259">
    <property type="entry name" value="MFS_trans_sf"/>
</dbReference>
<sequence length="434" mass="43155">MAIEPYRRVLALPGMRALLLVGLIARVPLTGTGITLTLHVVGDLRLGFLQAGLVGAVSMGGSALGSPIAGRFVDRSGLRPVLAATTAAQAAFWCAAPHLPYQALLAGSLVAGVLSQPVFGAIRQCVAALVPQADHRTGFALDSMAVEVSYMVGPALAVASVTAFGAPATMYGVAAGLVGAGLGLFLLNPPTRTEAESAEREAVPRRQWLRPGLIMLLGLAAGLTFVLTATELSLVATLRLDGATEWTGLVVALWGGYSMIGGFVYGGLSRGLSPLLLIGGLGAATMPVGLAHGGWWWLCLAVVPCGLLCAPALSSTVDAVNRRVPASARGEAMGLHGTALTMGVAAAGPLAGAVVDGYGPGWAFAASGALVALLALAATPFRRVLSPPAVPGPVVAGGDLAGGDLAGGGTAGGDATRGETAAVGGAVLADSARS</sequence>
<protein>
    <submittedName>
        <fullName evidence="2">MFS transporter</fullName>
    </submittedName>
</protein>
<dbReference type="GO" id="GO:0022857">
    <property type="term" value="F:transmembrane transporter activity"/>
    <property type="evidence" value="ECO:0007669"/>
    <property type="project" value="InterPro"/>
</dbReference>
<feature type="transmembrane region" description="Helical" evidence="1">
    <location>
        <begin position="17"/>
        <end position="41"/>
    </location>
</feature>
<keyword evidence="1" id="KW-0812">Transmembrane</keyword>
<feature type="transmembrane region" description="Helical" evidence="1">
    <location>
        <begin position="47"/>
        <end position="69"/>
    </location>
</feature>
<keyword evidence="3" id="KW-1185">Reference proteome</keyword>
<dbReference type="PANTHER" id="PTHR23542:SF1">
    <property type="entry name" value="MAJOR FACILITATOR SUPERFAMILY (MFS) PROFILE DOMAIN-CONTAINING PROTEIN"/>
    <property type="match status" value="1"/>
</dbReference>
<name>A0A941AG55_9ACTN</name>
<organism evidence="2 3">
    <name type="scientific">Microbispora oryzae</name>
    <dbReference type="NCBI Taxonomy" id="2806554"/>
    <lineage>
        <taxon>Bacteria</taxon>
        <taxon>Bacillati</taxon>
        <taxon>Actinomycetota</taxon>
        <taxon>Actinomycetes</taxon>
        <taxon>Streptosporangiales</taxon>
        <taxon>Streptosporangiaceae</taxon>
        <taxon>Microbispora</taxon>
    </lineage>
</organism>
<dbReference type="Proteomes" id="UP000674234">
    <property type="component" value="Unassembled WGS sequence"/>
</dbReference>
<evidence type="ECO:0000313" key="3">
    <source>
        <dbReference type="Proteomes" id="UP000674234"/>
    </source>
</evidence>
<feature type="transmembrane region" description="Helical" evidence="1">
    <location>
        <begin position="246"/>
        <end position="265"/>
    </location>
</feature>
<feature type="transmembrane region" description="Helical" evidence="1">
    <location>
        <begin position="272"/>
        <end position="289"/>
    </location>
</feature>